<dbReference type="EMBL" id="CP014782">
    <property type="protein sequence ID" value="AQS39517.1"/>
    <property type="molecule type" value="Genomic_DNA"/>
</dbReference>
<dbReference type="Proteomes" id="UP000189545">
    <property type="component" value="Chromosome"/>
</dbReference>
<organism evidence="1 2">
    <name type="scientific">Shewanella psychrophila</name>
    <dbReference type="NCBI Taxonomy" id="225848"/>
    <lineage>
        <taxon>Bacteria</taxon>
        <taxon>Pseudomonadati</taxon>
        <taxon>Pseudomonadota</taxon>
        <taxon>Gammaproteobacteria</taxon>
        <taxon>Alteromonadales</taxon>
        <taxon>Shewanellaceae</taxon>
        <taxon>Shewanella</taxon>
    </lineage>
</organism>
<proteinExistence type="predicted"/>
<dbReference type="Gene3D" id="1.10.3440.10">
    <property type="entry name" value="Sama2622-like"/>
    <property type="match status" value="1"/>
</dbReference>
<sequence>MIEITPEYKARVEQVSLNVCNVVIPMDKIPENLMEAYANLCNELLEDTDEKFIRGWHALPSSAKAQLPQADFHGFYIANAWLQLSRVAQDISEAAESDEAIDEKEYSGIFTRISDDSLKESAKKLKKARTDRALLNSIKAVIDGK</sequence>
<name>A0A1S6HVD3_9GAMM</name>
<dbReference type="RefSeq" id="WP_077754414.1">
    <property type="nucleotide sequence ID" value="NZ_CP014782.1"/>
</dbReference>
<keyword evidence="2" id="KW-1185">Reference proteome</keyword>
<evidence type="ECO:0008006" key="3">
    <source>
        <dbReference type="Google" id="ProtNLM"/>
    </source>
</evidence>
<dbReference type="KEGG" id="spsw:Sps_04431"/>
<evidence type="ECO:0000313" key="1">
    <source>
        <dbReference type="EMBL" id="AQS39517.1"/>
    </source>
</evidence>
<evidence type="ECO:0000313" key="2">
    <source>
        <dbReference type="Proteomes" id="UP000189545"/>
    </source>
</evidence>
<reference evidence="1 2" key="1">
    <citation type="submission" date="2016-03" db="EMBL/GenBank/DDBJ databases">
        <title>Complete genome sequence of Shewanella psychrophila WP2, a deep sea bacterium isolated from west Pacific sediment.</title>
        <authorList>
            <person name="Xu G."/>
            <person name="Jian H."/>
        </authorList>
    </citation>
    <scope>NUCLEOTIDE SEQUENCE [LARGE SCALE GENOMIC DNA]</scope>
    <source>
        <strain evidence="1 2">WP2</strain>
    </source>
</reference>
<dbReference type="AlphaFoldDB" id="A0A1S6HVD3"/>
<dbReference type="SUPFAM" id="SSF158675">
    <property type="entry name" value="Sama2622-like"/>
    <property type="match status" value="1"/>
</dbReference>
<dbReference type="InterPro" id="IPR023132">
    <property type="entry name" value="Sama2622-like_sf"/>
</dbReference>
<dbReference type="Pfam" id="PF11269">
    <property type="entry name" value="DUF3069"/>
    <property type="match status" value="1"/>
</dbReference>
<protein>
    <recommendedName>
        <fullName evidence="3">DUF3069 domain-containing protein</fullName>
    </recommendedName>
</protein>
<dbReference type="InterPro" id="IPR021422">
    <property type="entry name" value="DUF3069"/>
</dbReference>
<accession>A0A1S6HVD3</accession>
<dbReference type="OrthoDB" id="6264021at2"/>
<gene>
    <name evidence="1" type="ORF">Sps_04431</name>
</gene>